<reference evidence="2 3" key="1">
    <citation type="submission" date="2015-01" db="EMBL/GenBank/DDBJ databases">
        <title>Evolution of Trichinella species and genotypes.</title>
        <authorList>
            <person name="Korhonen P.K."/>
            <person name="Edoardo P."/>
            <person name="Giuseppe L.R."/>
            <person name="Gasser R.B."/>
        </authorList>
    </citation>
    <scope>NUCLEOTIDE SEQUENCE [LARGE SCALE GENOMIC DNA]</scope>
    <source>
        <strain evidence="2">ISS470</strain>
    </source>
</reference>
<organism evidence="2 3">
    <name type="scientific">Trichinella pseudospiralis</name>
    <name type="common">Parasitic roundworm</name>
    <dbReference type="NCBI Taxonomy" id="6337"/>
    <lineage>
        <taxon>Eukaryota</taxon>
        <taxon>Metazoa</taxon>
        <taxon>Ecdysozoa</taxon>
        <taxon>Nematoda</taxon>
        <taxon>Enoplea</taxon>
        <taxon>Dorylaimia</taxon>
        <taxon>Trichinellida</taxon>
        <taxon>Trichinellidae</taxon>
        <taxon>Trichinella</taxon>
    </lineage>
</organism>
<proteinExistence type="predicted"/>
<keyword evidence="3" id="KW-1185">Reference proteome</keyword>
<accession>A0A0V1DS83</accession>
<comment type="caution">
    <text evidence="2">The sequence shown here is derived from an EMBL/GenBank/DDBJ whole genome shotgun (WGS) entry which is preliminary data.</text>
</comment>
<protein>
    <submittedName>
        <fullName evidence="2">Uncharacterized protein</fullName>
    </submittedName>
</protein>
<evidence type="ECO:0000313" key="3">
    <source>
        <dbReference type="Proteomes" id="UP000054995"/>
    </source>
</evidence>
<gene>
    <name evidence="2" type="ORF">T4D_1843</name>
    <name evidence="1" type="ORF">T4D_7893</name>
</gene>
<dbReference type="EMBL" id="JYDT01002945">
    <property type="protein sequence ID" value="KRY62833.1"/>
    <property type="molecule type" value="Genomic_DNA"/>
</dbReference>
<evidence type="ECO:0000313" key="2">
    <source>
        <dbReference type="EMBL" id="KRY64134.1"/>
    </source>
</evidence>
<evidence type="ECO:0000313" key="1">
    <source>
        <dbReference type="EMBL" id="KRY62833.1"/>
    </source>
</evidence>
<dbReference type="EMBL" id="JYDT01001749">
    <property type="protein sequence ID" value="KRY64134.1"/>
    <property type="molecule type" value="Genomic_DNA"/>
</dbReference>
<dbReference type="Proteomes" id="UP000054995">
    <property type="component" value="Unassembled WGS sequence"/>
</dbReference>
<name>A0A0V1DS83_TRIPS</name>
<dbReference type="AlphaFoldDB" id="A0A0V1DS83"/>
<sequence>MGSVPVKKALSKKVDKRPLRRMQRYMGSVPMHKAVSKEVDKRSLRRMQRTWVQKWIKDHCEECNDTWVQYLCTKHCSRK</sequence>